<feature type="transmembrane region" description="Helical" evidence="1">
    <location>
        <begin position="37"/>
        <end position="55"/>
    </location>
</feature>
<keyword evidence="3" id="KW-1185">Reference proteome</keyword>
<accession>A0A381JAC2</accession>
<keyword evidence="1" id="KW-1133">Transmembrane helix</keyword>
<keyword evidence="1" id="KW-0472">Membrane</keyword>
<evidence type="ECO:0000313" key="2">
    <source>
        <dbReference type="EMBL" id="SUY48055.1"/>
    </source>
</evidence>
<dbReference type="Proteomes" id="UP000254664">
    <property type="component" value="Unassembled WGS sequence"/>
</dbReference>
<reference evidence="2 3" key="1">
    <citation type="submission" date="2018-06" db="EMBL/GenBank/DDBJ databases">
        <authorList>
            <consortium name="Pathogen Informatics"/>
            <person name="Doyle S."/>
        </authorList>
    </citation>
    <scope>NUCLEOTIDE SEQUENCE [LARGE SCALE GENOMIC DNA]</scope>
    <source>
        <strain evidence="2 3">NCTC9836</strain>
    </source>
</reference>
<gene>
    <name evidence="2" type="ORF">NCTC9836_02429</name>
</gene>
<sequence>MKIERIKHYAVSALLAFLALLINGVLKGINAPSIMYMLVWIPIIICFIYDFKYIYKLITK</sequence>
<evidence type="ECO:0000256" key="1">
    <source>
        <dbReference type="SAM" id="Phobius"/>
    </source>
</evidence>
<dbReference type="EMBL" id="UFWZ01000001">
    <property type="protein sequence ID" value="SUY48055.1"/>
    <property type="molecule type" value="Genomic_DNA"/>
</dbReference>
<name>A0A381JAC2_9CLOT</name>
<dbReference type="AlphaFoldDB" id="A0A381JAC2"/>
<dbReference type="RefSeq" id="WP_115641921.1">
    <property type="nucleotide sequence ID" value="NZ_UFWZ01000001.1"/>
</dbReference>
<proteinExistence type="predicted"/>
<protein>
    <submittedName>
        <fullName evidence="2">Uncharacterized protein</fullName>
    </submittedName>
</protein>
<keyword evidence="1" id="KW-0812">Transmembrane</keyword>
<evidence type="ECO:0000313" key="3">
    <source>
        <dbReference type="Proteomes" id="UP000254664"/>
    </source>
</evidence>
<organism evidence="2 3">
    <name type="scientific">Clostridium putrefaciens</name>
    <dbReference type="NCBI Taxonomy" id="99675"/>
    <lineage>
        <taxon>Bacteria</taxon>
        <taxon>Bacillati</taxon>
        <taxon>Bacillota</taxon>
        <taxon>Clostridia</taxon>
        <taxon>Eubacteriales</taxon>
        <taxon>Clostridiaceae</taxon>
        <taxon>Clostridium</taxon>
    </lineage>
</organism>